<dbReference type="AlphaFoldDB" id="A0AAD5XGQ2"/>
<dbReference type="InterPro" id="IPR006608">
    <property type="entry name" value="CC2D1A/B_DM14"/>
</dbReference>
<keyword evidence="4" id="KW-1185">Reference proteome</keyword>
<evidence type="ECO:0000313" key="3">
    <source>
        <dbReference type="EMBL" id="KAJ3138774.1"/>
    </source>
</evidence>
<feature type="region of interest" description="Disordered" evidence="1">
    <location>
        <begin position="63"/>
        <end position="93"/>
    </location>
</feature>
<dbReference type="PANTHER" id="PTHR13076">
    <property type="entry name" value="COILED-COIL AND C2 DOMAIN-CONTAINING PROTEIN 1-LIKE"/>
    <property type="match status" value="1"/>
</dbReference>
<comment type="caution">
    <text evidence="3">The sequence shown here is derived from an EMBL/GenBank/DDBJ whole genome shotgun (WGS) entry which is preliminary data.</text>
</comment>
<reference evidence="3" key="1">
    <citation type="submission" date="2020-05" db="EMBL/GenBank/DDBJ databases">
        <title>Phylogenomic resolution of chytrid fungi.</title>
        <authorList>
            <person name="Stajich J.E."/>
            <person name="Amses K."/>
            <person name="Simmons R."/>
            <person name="Seto K."/>
            <person name="Myers J."/>
            <person name="Bonds A."/>
            <person name="Quandt C.A."/>
            <person name="Barry K."/>
            <person name="Liu P."/>
            <person name="Grigoriev I."/>
            <person name="Longcore J.E."/>
            <person name="James T.Y."/>
        </authorList>
    </citation>
    <scope>NUCLEOTIDE SEQUENCE</scope>
    <source>
        <strain evidence="3">JEL0513</strain>
    </source>
</reference>
<dbReference type="SMART" id="SM00685">
    <property type="entry name" value="DM14"/>
    <property type="match status" value="1"/>
</dbReference>
<dbReference type="EMBL" id="JADGJH010000087">
    <property type="protein sequence ID" value="KAJ3138774.1"/>
    <property type="molecule type" value="Genomic_DNA"/>
</dbReference>
<dbReference type="GO" id="GO:0001227">
    <property type="term" value="F:DNA-binding transcription repressor activity, RNA polymerase II-specific"/>
    <property type="evidence" value="ECO:0007669"/>
    <property type="project" value="InterPro"/>
</dbReference>
<organism evidence="3 4">
    <name type="scientific">Physocladia obscura</name>
    <dbReference type="NCBI Taxonomy" id="109957"/>
    <lineage>
        <taxon>Eukaryota</taxon>
        <taxon>Fungi</taxon>
        <taxon>Fungi incertae sedis</taxon>
        <taxon>Chytridiomycota</taxon>
        <taxon>Chytridiomycota incertae sedis</taxon>
        <taxon>Chytridiomycetes</taxon>
        <taxon>Chytridiales</taxon>
        <taxon>Chytriomycetaceae</taxon>
        <taxon>Physocladia</taxon>
    </lineage>
</organism>
<feature type="compositionally biased region" description="Polar residues" evidence="1">
    <location>
        <begin position="1"/>
        <end position="16"/>
    </location>
</feature>
<gene>
    <name evidence="3" type="primary">CC2D1B</name>
    <name evidence="3" type="ORF">HK100_012312</name>
</gene>
<evidence type="ECO:0000313" key="4">
    <source>
        <dbReference type="Proteomes" id="UP001211907"/>
    </source>
</evidence>
<evidence type="ECO:0000256" key="1">
    <source>
        <dbReference type="SAM" id="MobiDB-lite"/>
    </source>
</evidence>
<dbReference type="InterPro" id="IPR039725">
    <property type="entry name" value="CC2D1A/B"/>
</dbReference>
<accession>A0AAD5XGQ2</accession>
<feature type="region of interest" description="Disordered" evidence="1">
    <location>
        <begin position="1"/>
        <end position="43"/>
    </location>
</feature>
<proteinExistence type="predicted"/>
<name>A0AAD5XGQ2_9FUNG</name>
<feature type="compositionally biased region" description="Polar residues" evidence="1">
    <location>
        <begin position="310"/>
        <end position="342"/>
    </location>
</feature>
<evidence type="ECO:0000259" key="2">
    <source>
        <dbReference type="SMART" id="SM00685"/>
    </source>
</evidence>
<feature type="compositionally biased region" description="Pro residues" evidence="1">
    <location>
        <begin position="288"/>
        <end position="297"/>
    </location>
</feature>
<dbReference type="Proteomes" id="UP001211907">
    <property type="component" value="Unassembled WGS sequence"/>
</dbReference>
<dbReference type="PANTHER" id="PTHR13076:SF9">
    <property type="entry name" value="COILED-COIL AND C2 DOMAIN-CONTAINING PROTEIN 1-LIKE"/>
    <property type="match status" value="1"/>
</dbReference>
<feature type="region of interest" description="Disordered" evidence="1">
    <location>
        <begin position="288"/>
        <end position="356"/>
    </location>
</feature>
<feature type="compositionally biased region" description="Low complexity" evidence="1">
    <location>
        <begin position="343"/>
        <end position="356"/>
    </location>
</feature>
<feature type="domain" description="DM14" evidence="2">
    <location>
        <begin position="227"/>
        <end position="287"/>
    </location>
</feature>
<sequence>MSWFGSSQQANANLASKPSRVRSNDPFGLDFGDSSSELNEADFGDLENDAALLAELEGLTREMGLPPSNKVANSLQRVSKPEPKPAPKQQQLQLQQPLKLPVPVDLNGHVEVSIPIFSEEDDNDADAEVDLTEADLNDPDLLNELAEVAGISHEHEESEGKNNKLADLMSDMIMGPSSISATVNQITPNLAHTKQQKIIESNTEKIPLLAPELAANPIVEPASVYSLADIKKRQQEYKQAALAFKKTGDAARAREMLVISKSMQETIDFAELGSSLIPASYRLPSVPPSVPLSPATPPIATKQTAPPPDQNKQSTRHNTSAVPKQSQTPISMPTQSIQQSHQSTPTTKTAITSTPTTATITSTPAISITTLPALQNLINSLKSQIETCTQIAHYNLKNNRKDTAVVYHKLKKQYMSDTQILETMAASGYTTATIPVFPAARYDVVRYEIEAINADIGADEIEVCVVRAYDLNPKNIAVAAGGVTNLADVETYVAFDGGVEGVKGQSAVCKGVDPEYGFLRRCGGVKRGDRAVVRHFERKKIVFDVWVQGKGWGMGLFAGKAVQLGRANLNFAPLLNGVELHEIVDIADAANPRRLAGGKLEVKLRIRTPILKPSILTKEERWVAVDFSGNLNNNPSPTTSVSNVAVDVASEQPSPSPSSEIISSRRETPILPQQTVPQKSAGIPISTPKKAVADIDELELEFHNPDTIASNNVLEAEHTAIVAQITSYKAAMKPVPEDLGDRKSAYDLRMNMLITSVQTGTLTMDAYIASVKTCIATTKKQAFAFKDAGKLELTKQALTRIKIMTDEVQEVEAAMASGEL</sequence>
<protein>
    <submittedName>
        <fullName evidence="3">Coiled-coil and C2 domain-containing protein 1B</fullName>
    </submittedName>
</protein>